<keyword evidence="6" id="KW-1185">Reference proteome</keyword>
<dbReference type="InterPro" id="IPR036249">
    <property type="entry name" value="Thioredoxin-like_sf"/>
</dbReference>
<dbReference type="OrthoDB" id="9799347at2"/>
<dbReference type="InterPro" id="IPR013766">
    <property type="entry name" value="Thioredoxin_domain"/>
</dbReference>
<evidence type="ECO:0000313" key="6">
    <source>
        <dbReference type="Proteomes" id="UP000223606"/>
    </source>
</evidence>
<organism evidence="5 6">
    <name type="scientific">Hartmannibacter diazotrophicus</name>
    <dbReference type="NCBI Taxonomy" id="1482074"/>
    <lineage>
        <taxon>Bacteria</taxon>
        <taxon>Pseudomonadati</taxon>
        <taxon>Pseudomonadota</taxon>
        <taxon>Alphaproteobacteria</taxon>
        <taxon>Hyphomicrobiales</taxon>
        <taxon>Pleomorphomonadaceae</taxon>
        <taxon>Hartmannibacter</taxon>
    </lineage>
</organism>
<keyword evidence="2" id="KW-0201">Cytochrome c-type biogenesis</keyword>
<dbReference type="NCBIfam" id="NF047696">
    <property type="entry name" value="ThlDiSintTplARhiz"/>
    <property type="match status" value="1"/>
</dbReference>
<evidence type="ECO:0000256" key="1">
    <source>
        <dbReference type="ARBA" id="ARBA00004196"/>
    </source>
</evidence>
<dbReference type="InterPro" id="IPR050553">
    <property type="entry name" value="Thioredoxin_ResA/DsbE_sf"/>
</dbReference>
<gene>
    <name evidence="5" type="primary">tlpA</name>
    <name evidence="5" type="ORF">HDIA_0132</name>
</gene>
<dbReference type="Gene3D" id="3.40.30.10">
    <property type="entry name" value="Glutaredoxin"/>
    <property type="match status" value="1"/>
</dbReference>
<dbReference type="InterPro" id="IPR013740">
    <property type="entry name" value="Redoxin"/>
</dbReference>
<dbReference type="GO" id="GO:0030313">
    <property type="term" value="C:cell envelope"/>
    <property type="evidence" value="ECO:0007669"/>
    <property type="project" value="UniProtKB-SubCell"/>
</dbReference>
<accession>A0A2C9D0C3</accession>
<evidence type="ECO:0000256" key="3">
    <source>
        <dbReference type="ARBA" id="ARBA00023284"/>
    </source>
</evidence>
<evidence type="ECO:0000259" key="4">
    <source>
        <dbReference type="PROSITE" id="PS51352"/>
    </source>
</evidence>
<sequence>MTEKAGRGRAVLWVGLAAFAGLLAGVGAVYVSERGAGNGDTADCGDVSTFAATLRPHARGEVAAFIPAERAISLKALAFETPEGEKKTIADFAGNTLFLNLWATWCAPCRAEMPAIDRLSTKAPDGVKIAAVNIDTGAYSKAEDFLAEIGVANLDKYLDPKMKIFNDLKAEGLAVGLPTTLLISRKGCALGVMNGPAEWDSPDALTLIEAAAKES</sequence>
<dbReference type="CDD" id="cd02966">
    <property type="entry name" value="TlpA_like_family"/>
    <property type="match status" value="1"/>
</dbReference>
<dbReference type="GO" id="GO:0017004">
    <property type="term" value="P:cytochrome complex assembly"/>
    <property type="evidence" value="ECO:0007669"/>
    <property type="project" value="UniProtKB-KW"/>
</dbReference>
<keyword evidence="3" id="KW-0676">Redox-active center</keyword>
<protein>
    <submittedName>
        <fullName evidence="5">Cytochrome c biogenesis protein TlpA</fullName>
    </submittedName>
</protein>
<dbReference type="InterPro" id="IPR017937">
    <property type="entry name" value="Thioredoxin_CS"/>
</dbReference>
<evidence type="ECO:0000313" key="5">
    <source>
        <dbReference type="EMBL" id="SON53673.1"/>
    </source>
</evidence>
<proteinExistence type="predicted"/>
<dbReference type="KEGG" id="hdi:HDIA_0132"/>
<dbReference type="EMBL" id="LT960614">
    <property type="protein sequence ID" value="SON53673.1"/>
    <property type="molecule type" value="Genomic_DNA"/>
</dbReference>
<dbReference type="Pfam" id="PF08534">
    <property type="entry name" value="Redoxin"/>
    <property type="match status" value="1"/>
</dbReference>
<comment type="subcellular location">
    <subcellularLocation>
        <location evidence="1">Cell envelope</location>
    </subcellularLocation>
</comment>
<name>A0A2C9D0C3_9HYPH</name>
<dbReference type="RefSeq" id="WP_099553435.1">
    <property type="nucleotide sequence ID" value="NZ_LT960614.1"/>
</dbReference>
<dbReference type="PANTHER" id="PTHR42852:SF13">
    <property type="entry name" value="PROTEIN DIPZ"/>
    <property type="match status" value="1"/>
</dbReference>
<dbReference type="SUPFAM" id="SSF52833">
    <property type="entry name" value="Thioredoxin-like"/>
    <property type="match status" value="1"/>
</dbReference>
<evidence type="ECO:0000256" key="2">
    <source>
        <dbReference type="ARBA" id="ARBA00022748"/>
    </source>
</evidence>
<dbReference type="Proteomes" id="UP000223606">
    <property type="component" value="Chromosome 1"/>
</dbReference>
<reference evidence="6" key="1">
    <citation type="submission" date="2017-09" db="EMBL/GenBank/DDBJ databases">
        <title>Genome sequence of Nannocystis excedens DSM 71.</title>
        <authorList>
            <person name="Blom J."/>
        </authorList>
    </citation>
    <scope>NUCLEOTIDE SEQUENCE [LARGE SCALE GENOMIC DNA]</scope>
    <source>
        <strain evidence="6">type strain: E19</strain>
    </source>
</reference>
<dbReference type="PANTHER" id="PTHR42852">
    <property type="entry name" value="THIOL:DISULFIDE INTERCHANGE PROTEIN DSBE"/>
    <property type="match status" value="1"/>
</dbReference>
<dbReference type="PROSITE" id="PS51352">
    <property type="entry name" value="THIOREDOXIN_2"/>
    <property type="match status" value="1"/>
</dbReference>
<dbReference type="GO" id="GO:0015036">
    <property type="term" value="F:disulfide oxidoreductase activity"/>
    <property type="evidence" value="ECO:0007669"/>
    <property type="project" value="UniProtKB-ARBA"/>
</dbReference>
<dbReference type="PROSITE" id="PS00194">
    <property type="entry name" value="THIOREDOXIN_1"/>
    <property type="match status" value="1"/>
</dbReference>
<feature type="domain" description="Thioredoxin" evidence="4">
    <location>
        <begin position="70"/>
        <end position="213"/>
    </location>
</feature>
<dbReference type="AlphaFoldDB" id="A0A2C9D0C3"/>